<keyword evidence="4" id="KW-0507">mRNA processing</keyword>
<reference evidence="7" key="1">
    <citation type="journal article" date="2018" name="Nat. Microbiol.">
        <title>Leveraging single-cell genomics to expand the fungal tree of life.</title>
        <authorList>
            <person name="Ahrendt S.R."/>
            <person name="Quandt C.A."/>
            <person name="Ciobanu D."/>
            <person name="Clum A."/>
            <person name="Salamov A."/>
            <person name="Andreopoulos B."/>
            <person name="Cheng J.F."/>
            <person name="Woyke T."/>
            <person name="Pelin A."/>
            <person name="Henrissat B."/>
            <person name="Reynolds N.K."/>
            <person name="Benny G.L."/>
            <person name="Smith M.E."/>
            <person name="James T.Y."/>
            <person name="Grigoriev I.V."/>
        </authorList>
    </citation>
    <scope>NUCLEOTIDE SEQUENCE [LARGE SCALE GENOMIC DNA]</scope>
    <source>
        <strain evidence="7">Baker2002</strain>
    </source>
</reference>
<comment type="subcellular location">
    <subcellularLocation>
        <location evidence="1">Nucleus</location>
    </subcellularLocation>
</comment>
<dbReference type="Proteomes" id="UP000268321">
    <property type="component" value="Unassembled WGS sequence"/>
</dbReference>
<accession>A0A4P9ZBC7</accession>
<dbReference type="GO" id="GO:0000350">
    <property type="term" value="P:generation of catalytic spliceosome for second transesterification step"/>
    <property type="evidence" value="ECO:0007669"/>
    <property type="project" value="InterPro"/>
</dbReference>
<evidence type="ECO:0000256" key="4">
    <source>
        <dbReference type="ARBA" id="ARBA00023187"/>
    </source>
</evidence>
<dbReference type="OrthoDB" id="1739576at2759"/>
<proteinExistence type="inferred from homology"/>
<feature type="non-terminal residue" evidence="6">
    <location>
        <position position="101"/>
    </location>
</feature>
<keyword evidence="7" id="KW-1185">Reference proteome</keyword>
<gene>
    <name evidence="6" type="ORF">METBISCDRAFT_2739</name>
</gene>
<keyword evidence="5" id="KW-0539">Nucleus</keyword>
<dbReference type="GO" id="GO:0005634">
    <property type="term" value="C:nucleus"/>
    <property type="evidence" value="ECO:0007669"/>
    <property type="project" value="UniProtKB-SubCell"/>
</dbReference>
<protein>
    <recommendedName>
        <fullName evidence="3">Pre-mRNA-splicing factor ISY1</fullName>
    </recommendedName>
</protein>
<evidence type="ECO:0000313" key="6">
    <source>
        <dbReference type="EMBL" id="RKP30136.1"/>
    </source>
</evidence>
<dbReference type="InterPro" id="IPR009360">
    <property type="entry name" value="Isy1"/>
</dbReference>
<dbReference type="Pfam" id="PF06246">
    <property type="entry name" value="Isy1"/>
    <property type="match status" value="1"/>
</dbReference>
<keyword evidence="4" id="KW-0508">mRNA splicing</keyword>
<dbReference type="PANTHER" id="PTHR13021">
    <property type="entry name" value="PRE-MRNA-SPLICING FACTOR ISY1"/>
    <property type="match status" value="1"/>
</dbReference>
<dbReference type="InterPro" id="IPR037200">
    <property type="entry name" value="Isy1_sf"/>
</dbReference>
<evidence type="ECO:0000313" key="7">
    <source>
        <dbReference type="Proteomes" id="UP000268321"/>
    </source>
</evidence>
<dbReference type="SUPFAM" id="SSF140102">
    <property type="entry name" value="ISY1 domain-like"/>
    <property type="match status" value="1"/>
</dbReference>
<dbReference type="AlphaFoldDB" id="A0A4P9ZBC7"/>
<name>A0A4P9ZBC7_9ASCO</name>
<evidence type="ECO:0000256" key="5">
    <source>
        <dbReference type="ARBA" id="ARBA00023242"/>
    </source>
</evidence>
<sequence>MSRNKEKALSGLNRHYQQKLNESAHIDVHDRPTRVLSVSLLREAEAYRRAVLGEFLSKLSDINNPMIGDDDIRILNAKLRKLDREKAAWEHHILLLGGPDY</sequence>
<evidence type="ECO:0000256" key="1">
    <source>
        <dbReference type="ARBA" id="ARBA00004123"/>
    </source>
</evidence>
<evidence type="ECO:0000256" key="2">
    <source>
        <dbReference type="ARBA" id="ARBA00007002"/>
    </source>
</evidence>
<dbReference type="InterPro" id="IPR029012">
    <property type="entry name" value="Helix_hairpin_bin_sf"/>
</dbReference>
<organism evidence="6 7">
    <name type="scientific">Metschnikowia bicuspidata</name>
    <dbReference type="NCBI Taxonomy" id="27322"/>
    <lineage>
        <taxon>Eukaryota</taxon>
        <taxon>Fungi</taxon>
        <taxon>Dikarya</taxon>
        <taxon>Ascomycota</taxon>
        <taxon>Saccharomycotina</taxon>
        <taxon>Pichiomycetes</taxon>
        <taxon>Metschnikowiaceae</taxon>
        <taxon>Metschnikowia</taxon>
    </lineage>
</organism>
<dbReference type="Gene3D" id="1.10.287.660">
    <property type="entry name" value="Helix hairpin bin"/>
    <property type="match status" value="1"/>
</dbReference>
<evidence type="ECO:0000256" key="3">
    <source>
        <dbReference type="ARBA" id="ARBA00019194"/>
    </source>
</evidence>
<dbReference type="EMBL" id="ML004465">
    <property type="protein sequence ID" value="RKP30136.1"/>
    <property type="molecule type" value="Genomic_DNA"/>
</dbReference>
<comment type="similarity">
    <text evidence="2">Belongs to the ISY1 family.</text>
</comment>